<protein>
    <recommendedName>
        <fullName evidence="4">Secreted protein</fullName>
    </recommendedName>
</protein>
<dbReference type="EMBL" id="BPLQ01012828">
    <property type="protein sequence ID" value="GIY68087.1"/>
    <property type="molecule type" value="Genomic_DNA"/>
</dbReference>
<feature type="signal peptide" evidence="1">
    <location>
        <begin position="1"/>
        <end position="22"/>
    </location>
</feature>
<accession>A0AAV4VCU5</accession>
<keyword evidence="1" id="KW-0732">Signal</keyword>
<keyword evidence="3" id="KW-1185">Reference proteome</keyword>
<dbReference type="AlphaFoldDB" id="A0AAV4VCU5"/>
<gene>
    <name evidence="2" type="ORF">CDAR_453021</name>
</gene>
<reference evidence="2 3" key="1">
    <citation type="submission" date="2021-06" db="EMBL/GenBank/DDBJ databases">
        <title>Caerostris darwini draft genome.</title>
        <authorList>
            <person name="Kono N."/>
            <person name="Arakawa K."/>
        </authorList>
    </citation>
    <scope>NUCLEOTIDE SEQUENCE [LARGE SCALE GENOMIC DNA]</scope>
</reference>
<comment type="caution">
    <text evidence="2">The sequence shown here is derived from an EMBL/GenBank/DDBJ whole genome shotgun (WGS) entry which is preliminary data.</text>
</comment>
<evidence type="ECO:0008006" key="4">
    <source>
        <dbReference type="Google" id="ProtNLM"/>
    </source>
</evidence>
<proteinExistence type="predicted"/>
<feature type="chain" id="PRO_5043797685" description="Secreted protein" evidence="1">
    <location>
        <begin position="23"/>
        <end position="105"/>
    </location>
</feature>
<name>A0AAV4VCU5_9ARAC</name>
<organism evidence="2 3">
    <name type="scientific">Caerostris darwini</name>
    <dbReference type="NCBI Taxonomy" id="1538125"/>
    <lineage>
        <taxon>Eukaryota</taxon>
        <taxon>Metazoa</taxon>
        <taxon>Ecdysozoa</taxon>
        <taxon>Arthropoda</taxon>
        <taxon>Chelicerata</taxon>
        <taxon>Arachnida</taxon>
        <taxon>Araneae</taxon>
        <taxon>Araneomorphae</taxon>
        <taxon>Entelegynae</taxon>
        <taxon>Araneoidea</taxon>
        <taxon>Araneidae</taxon>
        <taxon>Caerostris</taxon>
    </lineage>
</organism>
<evidence type="ECO:0000313" key="2">
    <source>
        <dbReference type="EMBL" id="GIY68087.1"/>
    </source>
</evidence>
<sequence>MLGSHQLMCWVATVVLEWDAVADRFSPRSHGGAFHAGIRPTHVLGGRPGPLLCWLRKDGFLKIWFSGNPRGSRCRHFLSGTFSKLFPRYGSMTQARGALRGPSFA</sequence>
<dbReference type="Proteomes" id="UP001054837">
    <property type="component" value="Unassembled WGS sequence"/>
</dbReference>
<evidence type="ECO:0000313" key="3">
    <source>
        <dbReference type="Proteomes" id="UP001054837"/>
    </source>
</evidence>
<evidence type="ECO:0000256" key="1">
    <source>
        <dbReference type="SAM" id="SignalP"/>
    </source>
</evidence>